<dbReference type="AlphaFoldDB" id="A0A4P9VZ53"/>
<gene>
    <name evidence="2" type="ORF">BDK51DRAFT_34385</name>
</gene>
<feature type="compositionally biased region" description="Low complexity" evidence="1">
    <location>
        <begin position="28"/>
        <end position="45"/>
    </location>
</feature>
<evidence type="ECO:0000313" key="3">
    <source>
        <dbReference type="Proteomes" id="UP000269721"/>
    </source>
</evidence>
<keyword evidence="3" id="KW-1185">Reference proteome</keyword>
<feature type="region of interest" description="Disordered" evidence="1">
    <location>
        <begin position="1"/>
        <end position="55"/>
    </location>
</feature>
<feature type="compositionally biased region" description="Low complexity" evidence="1">
    <location>
        <begin position="1"/>
        <end position="11"/>
    </location>
</feature>
<dbReference type="EMBL" id="KZ999464">
    <property type="protein sequence ID" value="RKO85044.1"/>
    <property type="molecule type" value="Genomic_DNA"/>
</dbReference>
<evidence type="ECO:0000256" key="1">
    <source>
        <dbReference type="SAM" id="MobiDB-lite"/>
    </source>
</evidence>
<evidence type="ECO:0000313" key="2">
    <source>
        <dbReference type="EMBL" id="RKO85044.1"/>
    </source>
</evidence>
<organism evidence="2 3">
    <name type="scientific">Blyttiomyces helicus</name>
    <dbReference type="NCBI Taxonomy" id="388810"/>
    <lineage>
        <taxon>Eukaryota</taxon>
        <taxon>Fungi</taxon>
        <taxon>Fungi incertae sedis</taxon>
        <taxon>Chytridiomycota</taxon>
        <taxon>Chytridiomycota incertae sedis</taxon>
        <taxon>Chytridiomycetes</taxon>
        <taxon>Chytridiomycetes incertae sedis</taxon>
        <taxon>Blyttiomyces</taxon>
    </lineage>
</organism>
<feature type="compositionally biased region" description="Pro residues" evidence="1">
    <location>
        <begin position="12"/>
        <end position="22"/>
    </location>
</feature>
<name>A0A4P9VZ53_9FUNG</name>
<feature type="non-terminal residue" evidence="2">
    <location>
        <position position="103"/>
    </location>
</feature>
<accession>A0A4P9VZ53</accession>
<dbReference type="Proteomes" id="UP000269721">
    <property type="component" value="Unassembled WGS sequence"/>
</dbReference>
<protein>
    <submittedName>
        <fullName evidence="2">Uncharacterized protein</fullName>
    </submittedName>
</protein>
<reference evidence="3" key="1">
    <citation type="journal article" date="2018" name="Nat. Microbiol.">
        <title>Leveraging single-cell genomics to expand the fungal tree of life.</title>
        <authorList>
            <person name="Ahrendt S.R."/>
            <person name="Quandt C.A."/>
            <person name="Ciobanu D."/>
            <person name="Clum A."/>
            <person name="Salamov A."/>
            <person name="Andreopoulos B."/>
            <person name="Cheng J.F."/>
            <person name="Woyke T."/>
            <person name="Pelin A."/>
            <person name="Henrissat B."/>
            <person name="Reynolds N.K."/>
            <person name="Benny G.L."/>
            <person name="Smith M.E."/>
            <person name="James T.Y."/>
            <person name="Grigoriev I.V."/>
        </authorList>
    </citation>
    <scope>NUCLEOTIDE SEQUENCE [LARGE SCALE GENOMIC DNA]</scope>
</reference>
<proteinExistence type="predicted"/>
<sequence>MATPALNSPSSLPLPIPPPGTPPRIRHPSSTSTLTSTPPRVSTPPKRVSTPPIPIPHQWAIAGEIRRKIDVLEGLWRECCAGDSDGDGEFDWAGRDEWDVWLM</sequence>